<reference evidence="5" key="2">
    <citation type="submission" date="2025-08" db="UniProtKB">
        <authorList>
            <consortium name="Ensembl"/>
        </authorList>
    </citation>
    <scope>IDENTIFICATION</scope>
</reference>
<dbReference type="GO" id="GO:0005634">
    <property type="term" value="C:nucleus"/>
    <property type="evidence" value="ECO:0007669"/>
    <property type="project" value="UniProtKB-SubCell"/>
</dbReference>
<comment type="subcellular location">
    <subcellularLocation>
        <location evidence="1">Nucleus</location>
    </subcellularLocation>
</comment>
<dbReference type="PANTHER" id="PTHR47305:SF1">
    <property type="entry name" value="BEN DOMAIN-CONTAINING PROTEIN"/>
    <property type="match status" value="1"/>
</dbReference>
<proteinExistence type="predicted"/>
<dbReference type="InParanoid" id="A0A803TLY1"/>
<dbReference type="InterPro" id="IPR018379">
    <property type="entry name" value="BEN_domain"/>
</dbReference>
<protein>
    <recommendedName>
        <fullName evidence="4">BEN domain-containing protein</fullName>
    </recommendedName>
</protein>
<reference evidence="5" key="3">
    <citation type="submission" date="2025-09" db="UniProtKB">
        <authorList>
            <consortium name="Ensembl"/>
        </authorList>
    </citation>
    <scope>IDENTIFICATION</scope>
</reference>
<dbReference type="PROSITE" id="PS51457">
    <property type="entry name" value="BEN"/>
    <property type="match status" value="1"/>
</dbReference>
<keyword evidence="6" id="KW-1185">Reference proteome</keyword>
<dbReference type="GO" id="GO:0003677">
    <property type="term" value="F:DNA binding"/>
    <property type="evidence" value="ECO:0007669"/>
    <property type="project" value="InterPro"/>
</dbReference>
<accession>A0A803TLY1</accession>
<evidence type="ECO:0000256" key="2">
    <source>
        <dbReference type="ARBA" id="ARBA00023242"/>
    </source>
</evidence>
<feature type="compositionally biased region" description="Polar residues" evidence="3">
    <location>
        <begin position="215"/>
        <end position="224"/>
    </location>
</feature>
<sequence length="499" mass="54482">MMENTKSGSETQGSVDQNSHLNFGDSYVTQLAYDNDNLMDMDDLVPLHDDLFARRMRLGHNPEQAESIYLHKRQQLAPSLIGRKPKEPEYEDGSVIYEYDPNEGVCMLPKGNVVSGASYSADHDNILMEVLNYCQATYDAIQKLDKKIDSLHQMVSEMQHTHLKQKPVGFTVSSSRPPVGKIHIQKSTERRLGHISSHRDRNYSQHTKARLQRPNILSSSSTASDAYTLQPETQHPAPSQSPPLPKIVSIHSLCSPCSMASKMPDFPSQIDLVNENLLPATSLVTASPVVSSVMPSPPPASLERSSLIATNKALPRSINTLSELPSSPSASVSPAIASSSSLYLQISTAGGASRIPSQASPANLALDSSDVTSSAFSSQRRAPVPALETNLGGNSVPGTSRTSSEYTDRSSNEPSSSLNHDFEFVGDPKRKINILRSSLREAKQKARPWKAASSLVRLLFPKETLAYSAIVTKAQGRRTLDPNKIAAIREIPYNVFPKV</sequence>
<dbReference type="AlphaFoldDB" id="A0A803TLY1"/>
<evidence type="ECO:0000256" key="1">
    <source>
        <dbReference type="ARBA" id="ARBA00004123"/>
    </source>
</evidence>
<evidence type="ECO:0000259" key="4">
    <source>
        <dbReference type="PROSITE" id="PS51457"/>
    </source>
</evidence>
<evidence type="ECO:0000256" key="3">
    <source>
        <dbReference type="SAM" id="MobiDB-lite"/>
    </source>
</evidence>
<feature type="region of interest" description="Disordered" evidence="3">
    <location>
        <begin position="188"/>
        <end position="224"/>
    </location>
</feature>
<feature type="region of interest" description="Disordered" evidence="3">
    <location>
        <begin position="377"/>
        <end position="423"/>
    </location>
</feature>
<dbReference type="GeneTree" id="ENSGT01040000244463"/>
<evidence type="ECO:0000313" key="6">
    <source>
        <dbReference type="Proteomes" id="UP000001646"/>
    </source>
</evidence>
<reference evidence="5 6" key="1">
    <citation type="submission" date="2009-12" db="EMBL/GenBank/DDBJ databases">
        <title>The Genome Sequence of Anolis carolinensis (Green Anole Lizard).</title>
        <authorList>
            <consortium name="The Genome Sequencing Platform"/>
            <person name="Di Palma F."/>
            <person name="Alfoldi J."/>
            <person name="Heiman D."/>
            <person name="Young S."/>
            <person name="Grabherr M."/>
            <person name="Johnson J."/>
            <person name="Lander E.S."/>
            <person name="Lindblad-Toh K."/>
        </authorList>
    </citation>
    <scope>NUCLEOTIDE SEQUENCE [LARGE SCALE GENOMIC DNA]</scope>
    <source>
        <strain evidence="5 6">JBL SC #1</strain>
    </source>
</reference>
<feature type="compositionally biased region" description="Polar residues" evidence="3">
    <location>
        <begin position="391"/>
        <end position="405"/>
    </location>
</feature>
<name>A0A803TLY1_ANOCA</name>
<evidence type="ECO:0000313" key="5">
    <source>
        <dbReference type="Ensembl" id="ENSACAP00000036221.1"/>
    </source>
</evidence>
<dbReference type="Proteomes" id="UP000001646">
    <property type="component" value="Chromosome 3"/>
</dbReference>
<organism evidence="5 6">
    <name type="scientific">Anolis carolinensis</name>
    <name type="common">Green anole</name>
    <name type="synonym">American chameleon</name>
    <dbReference type="NCBI Taxonomy" id="28377"/>
    <lineage>
        <taxon>Eukaryota</taxon>
        <taxon>Metazoa</taxon>
        <taxon>Chordata</taxon>
        <taxon>Craniata</taxon>
        <taxon>Vertebrata</taxon>
        <taxon>Euteleostomi</taxon>
        <taxon>Lepidosauria</taxon>
        <taxon>Squamata</taxon>
        <taxon>Bifurcata</taxon>
        <taxon>Unidentata</taxon>
        <taxon>Episquamata</taxon>
        <taxon>Toxicofera</taxon>
        <taxon>Iguania</taxon>
        <taxon>Dactyloidae</taxon>
        <taxon>Anolis</taxon>
    </lineage>
</organism>
<dbReference type="PANTHER" id="PTHR47305">
    <property type="entry name" value="BEN DOMAIN-CONTAINING PROTEIN 2"/>
    <property type="match status" value="1"/>
</dbReference>
<dbReference type="Ensembl" id="ENSACAT00000038137.1">
    <property type="protein sequence ID" value="ENSACAP00000036221.1"/>
    <property type="gene ID" value="ENSACAG00000040842.1"/>
</dbReference>
<gene>
    <name evidence="5" type="primary">LOC100566798</name>
</gene>
<feature type="compositionally biased region" description="Basic and acidic residues" evidence="3">
    <location>
        <begin position="188"/>
        <end position="203"/>
    </location>
</feature>
<keyword evidence="2" id="KW-0539">Nucleus</keyword>
<feature type="domain" description="BEN" evidence="4">
    <location>
        <begin position="426"/>
        <end position="499"/>
    </location>
</feature>